<accession>A0A0U5L276</accession>
<dbReference type="Proteomes" id="UP000059419">
    <property type="component" value="Chromosome 1"/>
</dbReference>
<keyword evidence="3" id="KW-1185">Reference proteome</keyword>
<gene>
    <name evidence="2" type="ORF">EM595_1076</name>
</gene>
<dbReference type="KEGG" id="ege:EM595_1076"/>
<organism evidence="2 3">
    <name type="scientific">Duffyella gerundensis</name>
    <dbReference type="NCBI Taxonomy" id="1619313"/>
    <lineage>
        <taxon>Bacteria</taxon>
        <taxon>Pseudomonadati</taxon>
        <taxon>Pseudomonadota</taxon>
        <taxon>Gammaproteobacteria</taxon>
        <taxon>Enterobacterales</taxon>
        <taxon>Erwiniaceae</taxon>
        <taxon>Duffyella</taxon>
    </lineage>
</organism>
<dbReference type="AlphaFoldDB" id="A0A0U5L276"/>
<proteinExistence type="predicted"/>
<evidence type="ECO:0000313" key="3">
    <source>
        <dbReference type="Proteomes" id="UP000059419"/>
    </source>
</evidence>
<dbReference type="EMBL" id="LN907827">
    <property type="protein sequence ID" value="CUU23312.1"/>
    <property type="molecule type" value="Genomic_DNA"/>
</dbReference>
<evidence type="ECO:0000313" key="2">
    <source>
        <dbReference type="EMBL" id="CUU23312.1"/>
    </source>
</evidence>
<protein>
    <submittedName>
        <fullName evidence="2">Uncharacterized protein</fullName>
    </submittedName>
</protein>
<name>A0A0U5L276_9GAMM</name>
<reference evidence="3" key="1">
    <citation type="submission" date="2015-11" db="EMBL/GenBank/DDBJ databases">
        <authorList>
            <person name="Blom J."/>
        </authorList>
    </citation>
    <scope>NUCLEOTIDE SEQUENCE [LARGE SCALE GENOMIC DNA]</scope>
</reference>
<evidence type="ECO:0000256" key="1">
    <source>
        <dbReference type="SAM" id="MobiDB-lite"/>
    </source>
</evidence>
<sequence length="63" mass="6968">MCFSGAVSQDISQHYCFVNFSDKRISKRYANIEKNAEASAEDAVEKRGRKGPQSINGVVRSGE</sequence>
<feature type="region of interest" description="Disordered" evidence="1">
    <location>
        <begin position="36"/>
        <end position="63"/>
    </location>
</feature>